<dbReference type="HAMAP" id="MF_01341">
    <property type="entry name" value="Ribosomal_uL15"/>
    <property type="match status" value="1"/>
</dbReference>
<protein>
    <submittedName>
        <fullName evidence="7">Ribosomal protein L15</fullName>
    </submittedName>
</protein>
<gene>
    <name evidence="7" type="ORF">CTEN210_04833</name>
</gene>
<evidence type="ECO:0000313" key="8">
    <source>
        <dbReference type="Proteomes" id="UP001054902"/>
    </source>
</evidence>
<dbReference type="AlphaFoldDB" id="A0AAD3CLN5"/>
<dbReference type="Proteomes" id="UP001054902">
    <property type="component" value="Unassembled WGS sequence"/>
</dbReference>
<evidence type="ECO:0000313" key="7">
    <source>
        <dbReference type="EMBL" id="GFH48357.1"/>
    </source>
</evidence>
<dbReference type="GO" id="GO:0006412">
    <property type="term" value="P:translation"/>
    <property type="evidence" value="ECO:0007669"/>
    <property type="project" value="InterPro"/>
</dbReference>
<keyword evidence="5" id="KW-0732">Signal</keyword>
<evidence type="ECO:0000259" key="6">
    <source>
        <dbReference type="Pfam" id="PF00828"/>
    </source>
</evidence>
<dbReference type="EMBL" id="BLLK01000027">
    <property type="protein sequence ID" value="GFH48357.1"/>
    <property type="molecule type" value="Genomic_DNA"/>
</dbReference>
<feature type="chain" id="PRO_5042242133" evidence="5">
    <location>
        <begin position="21"/>
        <end position="229"/>
    </location>
</feature>
<dbReference type="GO" id="GO:0003735">
    <property type="term" value="F:structural constituent of ribosome"/>
    <property type="evidence" value="ECO:0007669"/>
    <property type="project" value="InterPro"/>
</dbReference>
<dbReference type="NCBIfam" id="TIGR01071">
    <property type="entry name" value="rplO_bact"/>
    <property type="match status" value="1"/>
</dbReference>
<dbReference type="PANTHER" id="PTHR12934">
    <property type="entry name" value="50S RIBOSOMAL PROTEIN L15"/>
    <property type="match status" value="1"/>
</dbReference>
<keyword evidence="2 7" id="KW-0689">Ribosomal protein</keyword>
<feature type="region of interest" description="Disordered" evidence="4">
    <location>
        <begin position="70"/>
        <end position="118"/>
    </location>
</feature>
<evidence type="ECO:0000256" key="3">
    <source>
        <dbReference type="ARBA" id="ARBA00023274"/>
    </source>
</evidence>
<comment type="similarity">
    <text evidence="1">Belongs to the universal ribosomal protein uL15 family.</text>
</comment>
<proteinExistence type="inferred from homology"/>
<dbReference type="InterPro" id="IPR021131">
    <property type="entry name" value="Ribosomal_uL15/eL18"/>
</dbReference>
<evidence type="ECO:0000256" key="1">
    <source>
        <dbReference type="ARBA" id="ARBA00007320"/>
    </source>
</evidence>
<organism evidence="7 8">
    <name type="scientific">Chaetoceros tenuissimus</name>
    <dbReference type="NCBI Taxonomy" id="426638"/>
    <lineage>
        <taxon>Eukaryota</taxon>
        <taxon>Sar</taxon>
        <taxon>Stramenopiles</taxon>
        <taxon>Ochrophyta</taxon>
        <taxon>Bacillariophyta</taxon>
        <taxon>Coscinodiscophyceae</taxon>
        <taxon>Chaetocerotophycidae</taxon>
        <taxon>Chaetocerotales</taxon>
        <taxon>Chaetocerotaceae</taxon>
        <taxon>Chaetoceros</taxon>
    </lineage>
</organism>
<feature type="domain" description="Large ribosomal subunit protein uL15/eL18" evidence="6">
    <location>
        <begin position="147"/>
        <end position="217"/>
    </location>
</feature>
<feature type="compositionally biased region" description="Polar residues" evidence="4">
    <location>
        <begin position="70"/>
        <end position="79"/>
    </location>
</feature>
<accession>A0AAD3CLN5</accession>
<reference evidence="7 8" key="1">
    <citation type="journal article" date="2021" name="Sci. Rep.">
        <title>The genome of the diatom Chaetoceros tenuissimus carries an ancient integrated fragment of an extant virus.</title>
        <authorList>
            <person name="Hongo Y."/>
            <person name="Kimura K."/>
            <person name="Takaki Y."/>
            <person name="Yoshida Y."/>
            <person name="Baba S."/>
            <person name="Kobayashi G."/>
            <person name="Nagasaki K."/>
            <person name="Hano T."/>
            <person name="Tomaru Y."/>
        </authorList>
    </citation>
    <scope>NUCLEOTIDE SEQUENCE [LARGE SCALE GENOMIC DNA]</scope>
    <source>
        <strain evidence="7 8">NIES-3715</strain>
    </source>
</reference>
<evidence type="ECO:0000256" key="5">
    <source>
        <dbReference type="SAM" id="SignalP"/>
    </source>
</evidence>
<dbReference type="SUPFAM" id="SSF52080">
    <property type="entry name" value="Ribosomal proteins L15p and L18e"/>
    <property type="match status" value="1"/>
</dbReference>
<dbReference type="InterPro" id="IPR030878">
    <property type="entry name" value="Ribosomal_uL15"/>
</dbReference>
<evidence type="ECO:0000256" key="2">
    <source>
        <dbReference type="ARBA" id="ARBA00022980"/>
    </source>
</evidence>
<evidence type="ECO:0000256" key="4">
    <source>
        <dbReference type="SAM" id="MobiDB-lite"/>
    </source>
</evidence>
<dbReference type="InterPro" id="IPR036227">
    <property type="entry name" value="Ribosomal_uL15/eL18_sf"/>
</dbReference>
<feature type="compositionally biased region" description="Gly residues" evidence="4">
    <location>
        <begin position="89"/>
        <end position="101"/>
    </location>
</feature>
<sequence length="229" mass="24243">MVAISRSVLAVVLMATSAAAFSSSFTSSNGLNTRAAEGTMSMKIFDWKRRADAATQESLNDVENTEFTLDNLTSAPGSRQNKKRKGRGISAGQGATCGFGMRGQKSRSGPGVRAGFEGGQQPLYRRLPKFVGRPTGPGHTKTEYNIIKLDELNGVAAGETVNYASLLEKAAITKSKLDIHKVVVGKNDFTAKDITVQAHAFTKSAKEAIEAAGGKCEILKATTGEVIEA</sequence>
<keyword evidence="8" id="KW-1185">Reference proteome</keyword>
<dbReference type="PANTHER" id="PTHR12934:SF11">
    <property type="entry name" value="LARGE RIBOSOMAL SUBUNIT PROTEIN UL15M"/>
    <property type="match status" value="1"/>
</dbReference>
<dbReference type="Pfam" id="PF00828">
    <property type="entry name" value="Ribosomal_L27A"/>
    <property type="match status" value="1"/>
</dbReference>
<dbReference type="GO" id="GO:0022625">
    <property type="term" value="C:cytosolic large ribosomal subunit"/>
    <property type="evidence" value="ECO:0007669"/>
    <property type="project" value="TreeGrafter"/>
</dbReference>
<dbReference type="Gene3D" id="3.100.10.10">
    <property type="match status" value="1"/>
</dbReference>
<dbReference type="InterPro" id="IPR005749">
    <property type="entry name" value="Ribosomal_uL15_bac-type"/>
</dbReference>
<name>A0AAD3CLN5_9STRA</name>
<comment type="caution">
    <text evidence="7">The sequence shown here is derived from an EMBL/GenBank/DDBJ whole genome shotgun (WGS) entry which is preliminary data.</text>
</comment>
<feature type="signal peptide" evidence="5">
    <location>
        <begin position="1"/>
        <end position="20"/>
    </location>
</feature>
<keyword evidence="3" id="KW-0687">Ribonucleoprotein</keyword>